<evidence type="ECO:0000313" key="2">
    <source>
        <dbReference type="Proteomes" id="UP001337305"/>
    </source>
</evidence>
<dbReference type="PROSITE" id="PS51257">
    <property type="entry name" value="PROKAR_LIPOPROTEIN"/>
    <property type="match status" value="1"/>
</dbReference>
<accession>A0ABU7XMW5</accession>
<evidence type="ECO:0000313" key="1">
    <source>
        <dbReference type="EMBL" id="MEF3831838.1"/>
    </source>
</evidence>
<evidence type="ECO:0008006" key="3">
    <source>
        <dbReference type="Google" id="ProtNLM"/>
    </source>
</evidence>
<reference evidence="1 2" key="1">
    <citation type="submission" date="2022-09" db="EMBL/GenBank/DDBJ databases">
        <title>Genome sequencing of Flavivirga sp. MEBiC05379.</title>
        <authorList>
            <person name="Oh H.-M."/>
            <person name="Kwon K.K."/>
            <person name="Park M.J."/>
            <person name="Yang S.-H."/>
        </authorList>
    </citation>
    <scope>NUCLEOTIDE SEQUENCE [LARGE SCALE GENOMIC DNA]</scope>
    <source>
        <strain evidence="1 2">MEBiC05379</strain>
    </source>
</reference>
<keyword evidence="2" id="KW-1185">Reference proteome</keyword>
<sequence length="228" mass="26438">MKKIYILFVCIIVFSCGNEKVILLPEINHSDITEINDVSPAYLFYDKTKKDSIELNRKNLISTTNWLINVDKRLTLKQAIPHIKFLQDKKQNSSHKNKDAKNYFTCNDTSRKNLGFIEFTNVVYHEGNSISYFSKISDIPTKKRVNIIYNASQKIEIHGFNKNLTFKVSNDKEFLSDVKSFLNSTEDIEIVIEIKDSITFQSYITLKSHLLKIAKQNVSILNDEFITN</sequence>
<dbReference type="Proteomes" id="UP001337305">
    <property type="component" value="Unassembled WGS sequence"/>
</dbReference>
<gene>
    <name evidence="1" type="ORF">N1F79_01740</name>
</gene>
<organism evidence="1 2">
    <name type="scientific">Flavivirga spongiicola</name>
    <dbReference type="NCBI Taxonomy" id="421621"/>
    <lineage>
        <taxon>Bacteria</taxon>
        <taxon>Pseudomonadati</taxon>
        <taxon>Bacteroidota</taxon>
        <taxon>Flavobacteriia</taxon>
        <taxon>Flavobacteriales</taxon>
        <taxon>Flavobacteriaceae</taxon>
        <taxon>Flavivirga</taxon>
    </lineage>
</organism>
<comment type="caution">
    <text evidence="1">The sequence shown here is derived from an EMBL/GenBank/DDBJ whole genome shotgun (WGS) entry which is preliminary data.</text>
</comment>
<dbReference type="EMBL" id="JAODOP010000001">
    <property type="protein sequence ID" value="MEF3831838.1"/>
    <property type="molecule type" value="Genomic_DNA"/>
</dbReference>
<proteinExistence type="predicted"/>
<dbReference type="RefSeq" id="WP_303308837.1">
    <property type="nucleotide sequence ID" value="NZ_JAODOP010000001.1"/>
</dbReference>
<protein>
    <recommendedName>
        <fullName evidence="3">Lipoprotein</fullName>
    </recommendedName>
</protein>
<name>A0ABU7XMW5_9FLAO</name>